<keyword evidence="7 10" id="KW-1133">Transmembrane helix</keyword>
<evidence type="ECO:0000256" key="7">
    <source>
        <dbReference type="ARBA" id="ARBA00022989"/>
    </source>
</evidence>
<feature type="transmembrane region" description="Helical" evidence="10">
    <location>
        <begin position="408"/>
        <end position="429"/>
    </location>
</feature>
<evidence type="ECO:0000256" key="1">
    <source>
        <dbReference type="ARBA" id="ARBA00004127"/>
    </source>
</evidence>
<dbReference type="AlphaFoldDB" id="A0A2T7P2K8"/>
<comment type="caution">
    <text evidence="12">The sequence shown here is derived from an EMBL/GenBank/DDBJ whole genome shotgun (WGS) entry which is preliminary data.</text>
</comment>
<dbReference type="Proteomes" id="UP000245119">
    <property type="component" value="Linkage Group LG7"/>
</dbReference>
<dbReference type="SUPFAM" id="SSF90123">
    <property type="entry name" value="ABC transporter transmembrane region"/>
    <property type="match status" value="1"/>
</dbReference>
<keyword evidence="3 10" id="KW-0812">Transmembrane</keyword>
<dbReference type="OrthoDB" id="6500128at2759"/>
<evidence type="ECO:0000256" key="9">
    <source>
        <dbReference type="SAM" id="MobiDB-lite"/>
    </source>
</evidence>
<evidence type="ECO:0000259" key="11">
    <source>
        <dbReference type="PROSITE" id="PS50929"/>
    </source>
</evidence>
<feature type="transmembrane region" description="Helical" evidence="10">
    <location>
        <begin position="78"/>
        <end position="99"/>
    </location>
</feature>
<name>A0A2T7P2K8_POMCA</name>
<dbReference type="GO" id="GO:0005524">
    <property type="term" value="F:ATP binding"/>
    <property type="evidence" value="ECO:0007669"/>
    <property type="project" value="UniProtKB-KW"/>
</dbReference>
<keyword evidence="8 10" id="KW-0472">Membrane</keyword>
<accession>A0A2T7P2K8</accession>
<dbReference type="InterPro" id="IPR011527">
    <property type="entry name" value="ABC1_TM_dom"/>
</dbReference>
<evidence type="ECO:0000256" key="2">
    <source>
        <dbReference type="ARBA" id="ARBA00022448"/>
    </source>
</evidence>
<dbReference type="STRING" id="400727.A0A2T7P2K8"/>
<keyword evidence="6" id="KW-0067">ATP-binding</keyword>
<gene>
    <name evidence="12" type="ORF">C0Q70_12789</name>
</gene>
<dbReference type="Gene3D" id="1.20.1560.10">
    <property type="entry name" value="ABC transporter type 1, transmembrane domain"/>
    <property type="match status" value="1"/>
</dbReference>
<keyword evidence="2" id="KW-0813">Transport</keyword>
<feature type="transmembrane region" description="Helical" evidence="10">
    <location>
        <begin position="315"/>
        <end position="339"/>
    </location>
</feature>
<dbReference type="GO" id="GO:0012505">
    <property type="term" value="C:endomembrane system"/>
    <property type="evidence" value="ECO:0007669"/>
    <property type="project" value="UniProtKB-SubCell"/>
</dbReference>
<feature type="region of interest" description="Disordered" evidence="9">
    <location>
        <begin position="432"/>
        <end position="451"/>
    </location>
</feature>
<protein>
    <recommendedName>
        <fullName evidence="11">ABC transmembrane type-1 domain-containing protein</fullName>
    </recommendedName>
</protein>
<feature type="domain" description="ABC transmembrane type-1" evidence="11">
    <location>
        <begin position="298"/>
        <end position="430"/>
    </location>
</feature>
<evidence type="ECO:0000256" key="4">
    <source>
        <dbReference type="ARBA" id="ARBA00022737"/>
    </source>
</evidence>
<dbReference type="InterPro" id="IPR036640">
    <property type="entry name" value="ABC1_TM_sf"/>
</dbReference>
<evidence type="ECO:0000256" key="3">
    <source>
        <dbReference type="ARBA" id="ARBA00022692"/>
    </source>
</evidence>
<dbReference type="InterPro" id="IPR050173">
    <property type="entry name" value="ABC_transporter_C-like"/>
</dbReference>
<dbReference type="EMBL" id="PZQS01000007">
    <property type="protein sequence ID" value="PVD27623.1"/>
    <property type="molecule type" value="Genomic_DNA"/>
</dbReference>
<proteinExistence type="predicted"/>
<feature type="transmembrane region" description="Helical" evidence="10">
    <location>
        <begin position="111"/>
        <end position="133"/>
    </location>
</feature>
<dbReference type="Pfam" id="PF00664">
    <property type="entry name" value="ABC_membrane"/>
    <property type="match status" value="1"/>
</dbReference>
<dbReference type="GO" id="GO:0016020">
    <property type="term" value="C:membrane"/>
    <property type="evidence" value="ECO:0007669"/>
    <property type="project" value="InterPro"/>
</dbReference>
<evidence type="ECO:0000256" key="8">
    <source>
        <dbReference type="ARBA" id="ARBA00023136"/>
    </source>
</evidence>
<keyword evidence="5" id="KW-0547">Nucleotide-binding</keyword>
<dbReference type="PROSITE" id="PS50929">
    <property type="entry name" value="ABC_TM1F"/>
    <property type="match status" value="1"/>
</dbReference>
<evidence type="ECO:0000256" key="6">
    <source>
        <dbReference type="ARBA" id="ARBA00022840"/>
    </source>
</evidence>
<keyword evidence="4" id="KW-0677">Repeat</keyword>
<sequence>MFDTTIMMSVLPITTFVVTCLSTGLTVVQLRAAMTWRGQDGKPCRTVFVKRTSNSPPSMSDEVDPRSLATHVGRVRHILCPGVRGSMMLSMVALLSLIQDFKLLTDSGSDVLPVVTYVASALRLVSYLCAAFLTQYERRRHVITSGLQCVFWSLLTKNSHVSVSSQHPCPEATESFPSRMTFAWMTKYLYLGWRKDLEEADLFDLNPGDNSDALVPVFEREWELERERFRNKQRSEKQLRDLPRVEPSPTSLLTTDSTDLLTTISESSPSFPAAPLAAREEHTGVRQSMVPWTGQETTRLLIEQVGSKERMGSGYVLVVLMFLVNMVTSLLFNFSYWLFQIIGMHLKTNLIAAVYRKSLTMNSAARRLVTGGEIIDLMSVDCQHLQNAMIYFDAWTIPLQVVMVVGVLYFYIGPSVFAGLIVLLLLVPFNSTSPVVSRSSTPATSSSRTTD</sequence>
<comment type="subcellular location">
    <subcellularLocation>
        <location evidence="1">Endomembrane system</location>
        <topology evidence="1">Multi-pass membrane protein</topology>
    </subcellularLocation>
</comment>
<keyword evidence="13" id="KW-1185">Reference proteome</keyword>
<dbReference type="PANTHER" id="PTHR24223">
    <property type="entry name" value="ATP-BINDING CASSETTE SUB-FAMILY C"/>
    <property type="match status" value="1"/>
</dbReference>
<feature type="transmembrane region" description="Helical" evidence="10">
    <location>
        <begin position="6"/>
        <end position="28"/>
    </location>
</feature>
<organism evidence="12 13">
    <name type="scientific">Pomacea canaliculata</name>
    <name type="common">Golden apple snail</name>
    <dbReference type="NCBI Taxonomy" id="400727"/>
    <lineage>
        <taxon>Eukaryota</taxon>
        <taxon>Metazoa</taxon>
        <taxon>Spiralia</taxon>
        <taxon>Lophotrochozoa</taxon>
        <taxon>Mollusca</taxon>
        <taxon>Gastropoda</taxon>
        <taxon>Caenogastropoda</taxon>
        <taxon>Architaenioglossa</taxon>
        <taxon>Ampullarioidea</taxon>
        <taxon>Ampullariidae</taxon>
        <taxon>Pomacea</taxon>
    </lineage>
</organism>
<evidence type="ECO:0000313" key="13">
    <source>
        <dbReference type="Proteomes" id="UP000245119"/>
    </source>
</evidence>
<evidence type="ECO:0000313" key="12">
    <source>
        <dbReference type="EMBL" id="PVD27623.1"/>
    </source>
</evidence>
<reference evidence="12 13" key="1">
    <citation type="submission" date="2018-04" db="EMBL/GenBank/DDBJ databases">
        <title>The genome of golden apple snail Pomacea canaliculata provides insight into stress tolerance and invasive adaptation.</title>
        <authorList>
            <person name="Liu C."/>
            <person name="Liu B."/>
            <person name="Ren Y."/>
            <person name="Zhang Y."/>
            <person name="Wang H."/>
            <person name="Li S."/>
            <person name="Jiang F."/>
            <person name="Yin L."/>
            <person name="Zhang G."/>
            <person name="Qian W."/>
            <person name="Fan W."/>
        </authorList>
    </citation>
    <scope>NUCLEOTIDE SEQUENCE [LARGE SCALE GENOMIC DNA]</scope>
    <source>
        <strain evidence="12">SZHN2017</strain>
        <tissue evidence="12">Muscle</tissue>
    </source>
</reference>
<dbReference type="PANTHER" id="PTHR24223:SF443">
    <property type="entry name" value="MULTIDRUG-RESISTANCE LIKE PROTEIN 1, ISOFORM I"/>
    <property type="match status" value="1"/>
</dbReference>
<evidence type="ECO:0000256" key="10">
    <source>
        <dbReference type="SAM" id="Phobius"/>
    </source>
</evidence>
<dbReference type="GO" id="GO:0140359">
    <property type="term" value="F:ABC-type transporter activity"/>
    <property type="evidence" value="ECO:0007669"/>
    <property type="project" value="InterPro"/>
</dbReference>
<evidence type="ECO:0000256" key="5">
    <source>
        <dbReference type="ARBA" id="ARBA00022741"/>
    </source>
</evidence>